<evidence type="ECO:0000313" key="4">
    <source>
        <dbReference type="EMBL" id="MBJ7633450.1"/>
    </source>
</evidence>
<keyword evidence="2 3" id="KW-1133">Transmembrane helix</keyword>
<organism evidence="5 6">
    <name type="scientific">Weissella confusa</name>
    <name type="common">Lactobacillus confusus</name>
    <dbReference type="NCBI Taxonomy" id="1583"/>
    <lineage>
        <taxon>Bacteria</taxon>
        <taxon>Bacillati</taxon>
        <taxon>Bacillota</taxon>
        <taxon>Bacilli</taxon>
        <taxon>Lactobacillales</taxon>
        <taxon>Lactobacillaceae</taxon>
        <taxon>Weissella</taxon>
    </lineage>
</organism>
<evidence type="ECO:0000256" key="1">
    <source>
        <dbReference type="ARBA" id="ARBA00022692"/>
    </source>
</evidence>
<dbReference type="NCBIfam" id="NF010182">
    <property type="entry name" value="PRK13661.1"/>
    <property type="match status" value="1"/>
</dbReference>
<keyword evidence="1 3" id="KW-0812">Transmembrane</keyword>
<dbReference type="PANTHER" id="PTHR37815">
    <property type="entry name" value="UPF0397 PROTEIN BC_2624-RELATED"/>
    <property type="match status" value="1"/>
</dbReference>
<dbReference type="PANTHER" id="PTHR37815:SF3">
    <property type="entry name" value="UPF0397 PROTEIN SPR0429"/>
    <property type="match status" value="1"/>
</dbReference>
<accession>A0A4Z0RTY5</accession>
<evidence type="ECO:0000256" key="3">
    <source>
        <dbReference type="SAM" id="Phobius"/>
    </source>
</evidence>
<feature type="transmembrane region" description="Helical" evidence="3">
    <location>
        <begin position="113"/>
        <end position="135"/>
    </location>
</feature>
<reference evidence="5 6" key="2">
    <citation type="journal article" date="2021" name="Int. J. Food Microbiol.">
        <title>Safety demonstration of a microbial species for use in the food chain: Weissella confusa.</title>
        <authorList>
            <person name="Bourdichon F."/>
            <person name="Patrone V."/>
            <person name="Fontana A."/>
            <person name="Milani G."/>
            <person name="Morelli L."/>
        </authorList>
    </citation>
    <scope>NUCLEOTIDE SEQUENCE [LARGE SCALE GENOMIC DNA]</scope>
    <source>
        <strain evidence="4">CCUG 30943</strain>
        <strain evidence="5 6">CCUG 43002</strain>
    </source>
</reference>
<name>A0A4Z0RTY5_WEICO</name>
<sequence>MNHNILSAHKVIGTIVGTIVFVVLFKYIAWPSGVAHTDITLAPAWLALMSAIFGPIAGFIVAFIGHSLTDLSSASLDSVWWTWAIADGMFGFFMGLATTRIGIFVGELTSRKLVLFNIWQLIANAVVWLVIAPLGDHWIYGTMLGKAYAQAGMAMLANTLVIAILGTLFIKLYHTWFVK</sequence>
<feature type="transmembrane region" description="Helical" evidence="3">
    <location>
        <begin position="12"/>
        <end position="30"/>
    </location>
</feature>
<dbReference type="Pfam" id="PF07155">
    <property type="entry name" value="ECF-ribofla_trS"/>
    <property type="match status" value="1"/>
</dbReference>
<dbReference type="Proteomes" id="UP000808038">
    <property type="component" value="Unassembled WGS sequence"/>
</dbReference>
<feature type="transmembrane region" description="Helical" evidence="3">
    <location>
        <begin position="147"/>
        <end position="170"/>
    </location>
</feature>
<feature type="transmembrane region" description="Helical" evidence="3">
    <location>
        <begin position="80"/>
        <end position="101"/>
    </location>
</feature>
<proteinExistence type="predicted"/>
<keyword evidence="3" id="KW-0472">Membrane</keyword>
<dbReference type="Proteomes" id="UP000728106">
    <property type="component" value="Unassembled WGS sequence"/>
</dbReference>
<reference evidence="5" key="1">
    <citation type="submission" date="2020-02" db="EMBL/GenBank/DDBJ databases">
        <authorList>
            <person name="Fontana A."/>
            <person name="Patrone V."/>
            <person name="Morelli L."/>
        </authorList>
    </citation>
    <scope>NUCLEOTIDE SEQUENCE</scope>
    <source>
        <strain evidence="4">CCUG 30943</strain>
        <strain evidence="5">CCUG 43002</strain>
    </source>
</reference>
<dbReference type="EMBL" id="JAAOCP010000018">
    <property type="protein sequence ID" value="MBJ7639871.1"/>
    <property type="molecule type" value="Genomic_DNA"/>
</dbReference>
<dbReference type="EMBL" id="JAAOCX010000017">
    <property type="protein sequence ID" value="MBJ7633450.1"/>
    <property type="molecule type" value="Genomic_DNA"/>
</dbReference>
<evidence type="ECO:0000313" key="5">
    <source>
        <dbReference type="EMBL" id="MBJ7639871.1"/>
    </source>
</evidence>
<dbReference type="Gene3D" id="1.10.1760.20">
    <property type="match status" value="1"/>
</dbReference>
<dbReference type="AlphaFoldDB" id="A0A4Z0RTY5"/>
<feature type="transmembrane region" description="Helical" evidence="3">
    <location>
        <begin position="42"/>
        <end position="68"/>
    </location>
</feature>
<dbReference type="RefSeq" id="WP_056973019.1">
    <property type="nucleotide sequence ID" value="NZ_ALXH01000069.1"/>
</dbReference>
<dbReference type="OrthoDB" id="4550662at2"/>
<evidence type="ECO:0000313" key="6">
    <source>
        <dbReference type="Proteomes" id="UP000728106"/>
    </source>
</evidence>
<keyword evidence="6" id="KW-1185">Reference proteome</keyword>
<comment type="caution">
    <text evidence="5">The sequence shown here is derived from an EMBL/GenBank/DDBJ whole genome shotgun (WGS) entry which is preliminary data.</text>
</comment>
<dbReference type="GO" id="GO:0016020">
    <property type="term" value="C:membrane"/>
    <property type="evidence" value="ECO:0007669"/>
    <property type="project" value="InterPro"/>
</dbReference>
<protein>
    <submittedName>
        <fullName evidence="5">ECF-type riboflavin transporter substrate-binding protein</fullName>
    </submittedName>
</protein>
<gene>
    <name evidence="5" type="ORF">HAU20_10860</name>
    <name evidence="4" type="ORF">HAU43_10205</name>
</gene>
<dbReference type="InterPro" id="IPR009825">
    <property type="entry name" value="ECF_substrate-spec-like"/>
</dbReference>
<evidence type="ECO:0000256" key="2">
    <source>
        <dbReference type="ARBA" id="ARBA00022989"/>
    </source>
</evidence>